<dbReference type="PANTHER" id="PTHR33221:SF13">
    <property type="entry name" value="TRANSCRIPTIONAL REGULATOR-RELATED"/>
    <property type="match status" value="1"/>
</dbReference>
<dbReference type="InterPro" id="IPR036388">
    <property type="entry name" value="WH-like_DNA-bd_sf"/>
</dbReference>
<dbReference type="Gene3D" id="1.10.10.10">
    <property type="entry name" value="Winged helix-like DNA-binding domain superfamily/Winged helix DNA-binding domain"/>
    <property type="match status" value="1"/>
</dbReference>
<reference evidence="2" key="1">
    <citation type="journal article" date="2019" name="Int. J. Syst. Evol. Microbiol.">
        <title>The Global Catalogue of Microorganisms (GCM) 10K type strain sequencing project: providing services to taxonomists for standard genome sequencing and annotation.</title>
        <authorList>
            <consortium name="The Broad Institute Genomics Platform"/>
            <consortium name="The Broad Institute Genome Sequencing Center for Infectious Disease"/>
            <person name="Wu L."/>
            <person name="Ma J."/>
        </authorList>
    </citation>
    <scope>NUCLEOTIDE SEQUENCE [LARGE SCALE GENOMIC DNA]</scope>
    <source>
        <strain evidence="2">JCM 17316</strain>
    </source>
</reference>
<dbReference type="Proteomes" id="UP001500266">
    <property type="component" value="Unassembled WGS sequence"/>
</dbReference>
<name>A0ABP7YHU4_9ACTN</name>
<accession>A0ABP7YHU4</accession>
<dbReference type="PROSITE" id="PS51197">
    <property type="entry name" value="HTH_RRF2_2"/>
    <property type="match status" value="1"/>
</dbReference>
<dbReference type="NCBIfam" id="TIGR00738">
    <property type="entry name" value="rrf2_super"/>
    <property type="match status" value="1"/>
</dbReference>
<dbReference type="InterPro" id="IPR030489">
    <property type="entry name" value="TR_Rrf2-type_CS"/>
</dbReference>
<dbReference type="InterPro" id="IPR036390">
    <property type="entry name" value="WH_DNA-bd_sf"/>
</dbReference>
<gene>
    <name evidence="1" type="ORF">GCM10022416_18180</name>
</gene>
<dbReference type="Pfam" id="PF02082">
    <property type="entry name" value="Rrf2"/>
    <property type="match status" value="1"/>
</dbReference>
<dbReference type="PANTHER" id="PTHR33221">
    <property type="entry name" value="WINGED HELIX-TURN-HELIX TRANSCRIPTIONAL REGULATOR, RRF2 FAMILY"/>
    <property type="match status" value="1"/>
</dbReference>
<evidence type="ECO:0000313" key="1">
    <source>
        <dbReference type="EMBL" id="GAA4135533.1"/>
    </source>
</evidence>
<sequence>MIQDMRMSEGVEWALHTCLNLAWVERDRAVPTSTLAAFYELPPAYLNKQLQALVRAGILASTPGPRGGFRLARAPEEITVLDVVVAIEGPQEAFECAEILRRGPGGAPGVDYRKICVISQFMRQAELNWRRELAGRTLADLKATVEERFPAVPGEVRHGLTGTRT</sequence>
<evidence type="ECO:0000313" key="2">
    <source>
        <dbReference type="Proteomes" id="UP001500266"/>
    </source>
</evidence>
<protein>
    <submittedName>
        <fullName evidence="1">Rrf2 family transcriptional regulator</fullName>
    </submittedName>
</protein>
<dbReference type="SUPFAM" id="SSF46785">
    <property type="entry name" value="Winged helix' DNA-binding domain"/>
    <property type="match status" value="1"/>
</dbReference>
<dbReference type="EMBL" id="BAABDO010000018">
    <property type="protein sequence ID" value="GAA4135533.1"/>
    <property type="molecule type" value="Genomic_DNA"/>
</dbReference>
<organism evidence="1 2">
    <name type="scientific">Actinomadura keratinilytica</name>
    <dbReference type="NCBI Taxonomy" id="547461"/>
    <lineage>
        <taxon>Bacteria</taxon>
        <taxon>Bacillati</taxon>
        <taxon>Actinomycetota</taxon>
        <taxon>Actinomycetes</taxon>
        <taxon>Streptosporangiales</taxon>
        <taxon>Thermomonosporaceae</taxon>
        <taxon>Actinomadura</taxon>
    </lineage>
</organism>
<keyword evidence="2" id="KW-1185">Reference proteome</keyword>
<comment type="caution">
    <text evidence="1">The sequence shown here is derived from an EMBL/GenBank/DDBJ whole genome shotgun (WGS) entry which is preliminary data.</text>
</comment>
<proteinExistence type="predicted"/>
<dbReference type="InterPro" id="IPR000944">
    <property type="entry name" value="Tscrpt_reg_Rrf2"/>
</dbReference>
<dbReference type="PROSITE" id="PS01332">
    <property type="entry name" value="HTH_RRF2_1"/>
    <property type="match status" value="1"/>
</dbReference>